<reference evidence="3" key="1">
    <citation type="submission" date="2019-04" db="EMBL/GenBank/DDBJ databases">
        <title>Sequencing of skin fungus with MAO and IRED activity.</title>
        <authorList>
            <person name="Marsaioli A.J."/>
            <person name="Bonatto J.M.C."/>
            <person name="Reis Junior O."/>
        </authorList>
    </citation>
    <scope>NUCLEOTIDE SEQUENCE</scope>
    <source>
        <strain evidence="3">28M1</strain>
    </source>
</reference>
<dbReference type="AlphaFoldDB" id="A0A9P5C058"/>
<dbReference type="CDD" id="cd00067">
    <property type="entry name" value="GAL4"/>
    <property type="match status" value="1"/>
</dbReference>
<evidence type="ECO:0000313" key="3">
    <source>
        <dbReference type="EMBL" id="KAF3038633.1"/>
    </source>
</evidence>
<keyword evidence="4" id="KW-1185">Reference proteome</keyword>
<evidence type="ECO:0000256" key="1">
    <source>
        <dbReference type="ARBA" id="ARBA00023242"/>
    </source>
</evidence>
<dbReference type="GO" id="GO:0008270">
    <property type="term" value="F:zinc ion binding"/>
    <property type="evidence" value="ECO:0007669"/>
    <property type="project" value="InterPro"/>
</dbReference>
<keyword evidence="1" id="KW-0539">Nucleus</keyword>
<dbReference type="SUPFAM" id="SSF57701">
    <property type="entry name" value="Zn2/Cys6 DNA-binding domain"/>
    <property type="match status" value="1"/>
</dbReference>
<dbReference type="InterPro" id="IPR053175">
    <property type="entry name" value="DHMBA_Reg_Transcription_Factor"/>
</dbReference>
<organism evidence="3 4">
    <name type="scientific">Didymella heteroderae</name>
    <dbReference type="NCBI Taxonomy" id="1769908"/>
    <lineage>
        <taxon>Eukaryota</taxon>
        <taxon>Fungi</taxon>
        <taxon>Dikarya</taxon>
        <taxon>Ascomycota</taxon>
        <taxon>Pezizomycotina</taxon>
        <taxon>Dothideomycetes</taxon>
        <taxon>Pleosporomycetidae</taxon>
        <taxon>Pleosporales</taxon>
        <taxon>Pleosporineae</taxon>
        <taxon>Didymellaceae</taxon>
        <taxon>Didymella</taxon>
    </lineage>
</organism>
<accession>A0A9P5C058</accession>
<feature type="region of interest" description="Disordered" evidence="2">
    <location>
        <begin position="1"/>
        <end position="23"/>
    </location>
</feature>
<evidence type="ECO:0000256" key="2">
    <source>
        <dbReference type="SAM" id="MobiDB-lite"/>
    </source>
</evidence>
<protein>
    <recommendedName>
        <fullName evidence="5">Sequence-specific DNA binding RNA polymerase II transcription factor</fullName>
    </recommendedName>
</protein>
<evidence type="ECO:0008006" key="5">
    <source>
        <dbReference type="Google" id="ProtNLM"/>
    </source>
</evidence>
<dbReference type="PANTHER" id="PTHR38791">
    <property type="entry name" value="ZN(II)2CYS6 TRANSCRIPTION FACTOR (EUROFUNG)-RELATED-RELATED"/>
    <property type="match status" value="1"/>
</dbReference>
<evidence type="ECO:0000313" key="4">
    <source>
        <dbReference type="Proteomes" id="UP000758155"/>
    </source>
</evidence>
<sequence>MASESPESRPPLPCFAPPSPTSDAAPTAPFRFLDLPLELREQVYSLYFKPADRLRKSPELESQGFYGGVYDFDLRLQRTCRQIAKESKKVWRREIRTVKIGTPWPSAGLVPIICTDLQADFHKDHHALIQITAPFHQAVPEHTVVLLLEDLHLFTQTWYYSALSYPMLNDRLSTAFILRDPDMDDVDEGDEKDIPLALQRKLLLPFSQVKGLYSMEIEGFNKSVERELRAAMAVPPPTLQDSCESATKLLFQGDAHLARGEEGAEDALQSYKAAFHAIHILIEGRTRRVLADTFFHAQITNGTYAGQTGMMVRVILRLKLVSRMLAVLLTQRNWGEAAFWGMRSVRIMTDTMDTEFEHLLADLVGGDDVGLIYVRTGIALYKMKADIERWHEELKDYEGEEMADVSTLFRVSQKHLKRGMERARKELEKYGIPRPFVILFNDPEPSEAGSTTVNVDANEDGGAASRFVNLQPHIISTVRSTPSSIPLSQETCPQYPIRVTIATIPTMVYRGRPSTGCKNCRERKVKCDETPGASQDAYTGPGFGKESPGILLLAPLIDQGIAYFMSHYAIGLDQPSIQSDAYNKHLATNGFHPLVATSMTALGLAGVANIYQDTALKGKATRWYLDAIKMTNNALVHPEDVTSDTTLLAITLLGLFEATSNE</sequence>
<dbReference type="Proteomes" id="UP000758155">
    <property type="component" value="Unassembled WGS sequence"/>
</dbReference>
<dbReference type="GO" id="GO:0000981">
    <property type="term" value="F:DNA-binding transcription factor activity, RNA polymerase II-specific"/>
    <property type="evidence" value="ECO:0007669"/>
    <property type="project" value="InterPro"/>
</dbReference>
<comment type="caution">
    <text evidence="3">The sequence shown here is derived from an EMBL/GenBank/DDBJ whole genome shotgun (WGS) entry which is preliminary data.</text>
</comment>
<dbReference type="EMBL" id="SWKV01000035">
    <property type="protein sequence ID" value="KAF3038633.1"/>
    <property type="molecule type" value="Genomic_DNA"/>
</dbReference>
<gene>
    <name evidence="3" type="ORF">E8E12_004013</name>
</gene>
<name>A0A9P5C058_9PLEO</name>
<dbReference type="InterPro" id="IPR036864">
    <property type="entry name" value="Zn2-C6_fun-type_DNA-bd_sf"/>
</dbReference>
<dbReference type="PANTHER" id="PTHR38791:SF1">
    <property type="entry name" value="TRANSCRIPTION FACTOR, PUTATIVE-RELATED"/>
    <property type="match status" value="1"/>
</dbReference>
<proteinExistence type="predicted"/>
<feature type="compositionally biased region" description="Pro residues" evidence="2">
    <location>
        <begin position="8"/>
        <end position="20"/>
    </location>
</feature>
<dbReference type="OrthoDB" id="5229512at2759"/>
<dbReference type="InterPro" id="IPR001138">
    <property type="entry name" value="Zn2Cys6_DnaBD"/>
</dbReference>